<organism evidence="5 6">
    <name type="scientific">Bacillus aerius</name>
    <dbReference type="NCBI Taxonomy" id="293388"/>
    <lineage>
        <taxon>Bacteria</taxon>
        <taxon>Bacillati</taxon>
        <taxon>Bacillota</taxon>
        <taxon>Bacilli</taxon>
        <taxon>Bacillales</taxon>
        <taxon>Bacillaceae</taxon>
        <taxon>Bacillus</taxon>
    </lineage>
</organism>
<dbReference type="SMART" id="SM00382">
    <property type="entry name" value="AAA"/>
    <property type="match status" value="1"/>
</dbReference>
<dbReference type="Gene3D" id="1.10.3710.10">
    <property type="entry name" value="DNA polymerase III clamp loader subunits, C-terminal domain"/>
    <property type="match status" value="1"/>
</dbReference>
<dbReference type="Gene3D" id="3.40.50.300">
    <property type="entry name" value="P-loop containing nucleotide triphosphate hydrolases"/>
    <property type="match status" value="1"/>
</dbReference>
<dbReference type="CDD" id="cd18139">
    <property type="entry name" value="HLD_clamp_RarA"/>
    <property type="match status" value="1"/>
</dbReference>
<comment type="similarity">
    <text evidence="1">Belongs to the AAA ATPase family. RarA/MGS1/WRNIP1 subfamily.</text>
</comment>
<proteinExistence type="inferred from homology"/>
<evidence type="ECO:0000256" key="3">
    <source>
        <dbReference type="ARBA" id="ARBA00022840"/>
    </source>
</evidence>
<accession>A0ABR6B3A9</accession>
<dbReference type="Gene3D" id="1.20.272.10">
    <property type="match status" value="1"/>
</dbReference>
<dbReference type="GeneID" id="66363971"/>
<dbReference type="EMBL" id="JACJIG010000003">
    <property type="protein sequence ID" value="MBA8918612.1"/>
    <property type="molecule type" value="Genomic_DNA"/>
</dbReference>
<evidence type="ECO:0000313" key="6">
    <source>
        <dbReference type="Proteomes" id="UP000517315"/>
    </source>
</evidence>
<keyword evidence="3" id="KW-0067">ATP-binding</keyword>
<dbReference type="InterPro" id="IPR051314">
    <property type="entry name" value="AAA_ATPase_RarA/MGS1/WRNIP1"/>
</dbReference>
<dbReference type="InterPro" id="IPR003593">
    <property type="entry name" value="AAA+_ATPase"/>
</dbReference>
<dbReference type="SUPFAM" id="SSF48019">
    <property type="entry name" value="post-AAA+ oligomerization domain-like"/>
    <property type="match status" value="1"/>
</dbReference>
<evidence type="ECO:0000256" key="1">
    <source>
        <dbReference type="ARBA" id="ARBA00008959"/>
    </source>
</evidence>
<name>A0ABR6B3A9_9BACI</name>
<reference evidence="5 6" key="1">
    <citation type="submission" date="2020-08" db="EMBL/GenBank/DDBJ databases">
        <title>Functional genomics of gut bacteria from endangered species of beetles.</title>
        <authorList>
            <person name="Carlos-Shanley C."/>
        </authorList>
    </citation>
    <scope>NUCLEOTIDE SEQUENCE [LARGE SCALE GENOMIC DNA]</scope>
    <source>
        <strain evidence="5 6">S00152</strain>
    </source>
</reference>
<protein>
    <submittedName>
        <fullName evidence="5">ATPase</fullName>
    </submittedName>
</protein>
<keyword evidence="6" id="KW-1185">Reference proteome</keyword>
<dbReference type="SUPFAM" id="SSF52540">
    <property type="entry name" value="P-loop containing nucleoside triphosphate hydrolases"/>
    <property type="match status" value="1"/>
</dbReference>
<keyword evidence="2" id="KW-0547">Nucleotide-binding</keyword>
<sequence length="421" mass="46073">MKPLAYRMRPSHIGDIIGQEHLVGEGQIIRRMVEAKHLSSMILYGPPGIGKTSIATAIAGSTSIAFRTLNAVIHNKKDMEAVAAEAKMSGQVILILDEVHRLDKGKQDFLLPYLENGMIILIGATTANPYHAINPAIRSRTQIFELKPLETEQIKAALSRALQDEHRGLGGYSVKVDEEAMNHFANGCGGDVRSALNALELAVLSTKADESGQITITLAAAEECLQKKSFSHDKNGDAHYDVLSAFQKSIRGSDADAALHYLARLIEAGDLESISRRLLVMAYEDIGLASPQAGPRVLSAVQTAERVGFPEARIPLANAVIELCLSPKSNSAYQAIDAALHDIRTGKMGEVPVHLKDAHYKGAAALGRGADYLYPHDYENGWVKQQYLPDPLKNKQYYEPKQTGKFEGALKQVYENLRRQK</sequence>
<evidence type="ECO:0000259" key="4">
    <source>
        <dbReference type="SMART" id="SM00382"/>
    </source>
</evidence>
<dbReference type="InterPro" id="IPR021886">
    <property type="entry name" value="MgsA_C"/>
</dbReference>
<evidence type="ECO:0000256" key="2">
    <source>
        <dbReference type="ARBA" id="ARBA00022741"/>
    </source>
</evidence>
<dbReference type="CDD" id="cd00009">
    <property type="entry name" value="AAA"/>
    <property type="match status" value="1"/>
</dbReference>
<dbReference type="Pfam" id="PF00004">
    <property type="entry name" value="AAA"/>
    <property type="match status" value="1"/>
</dbReference>
<dbReference type="InterPro" id="IPR003959">
    <property type="entry name" value="ATPase_AAA_core"/>
</dbReference>
<dbReference type="PANTHER" id="PTHR13779:SF7">
    <property type="entry name" value="ATPASE WRNIP1"/>
    <property type="match status" value="1"/>
</dbReference>
<feature type="domain" description="AAA+ ATPase" evidence="4">
    <location>
        <begin position="37"/>
        <end position="149"/>
    </location>
</feature>
<dbReference type="Pfam" id="PF12002">
    <property type="entry name" value="MgsA_C"/>
    <property type="match status" value="1"/>
</dbReference>
<dbReference type="RefSeq" id="WP_017358110.1">
    <property type="nucleotide sequence ID" value="NZ_JACJIG010000003.1"/>
</dbReference>
<dbReference type="InterPro" id="IPR008921">
    <property type="entry name" value="DNA_pol3_clamp-load_cplx_C"/>
</dbReference>
<dbReference type="PANTHER" id="PTHR13779">
    <property type="entry name" value="WERNER HELICASE-INTERACTING PROTEIN 1 FAMILY MEMBER"/>
    <property type="match status" value="1"/>
</dbReference>
<dbReference type="InterPro" id="IPR027417">
    <property type="entry name" value="P-loop_NTPase"/>
</dbReference>
<evidence type="ECO:0000313" key="5">
    <source>
        <dbReference type="EMBL" id="MBA8918612.1"/>
    </source>
</evidence>
<dbReference type="Pfam" id="PF16193">
    <property type="entry name" value="AAA_assoc_2"/>
    <property type="match status" value="1"/>
</dbReference>
<dbReference type="Gene3D" id="1.10.8.60">
    <property type="match status" value="1"/>
</dbReference>
<comment type="caution">
    <text evidence="5">The sequence shown here is derived from an EMBL/GenBank/DDBJ whole genome shotgun (WGS) entry which is preliminary data.</text>
</comment>
<dbReference type="InterPro" id="IPR032423">
    <property type="entry name" value="AAA_assoc_2"/>
</dbReference>
<dbReference type="Proteomes" id="UP000517315">
    <property type="component" value="Unassembled WGS sequence"/>
</dbReference>
<gene>
    <name evidence="5" type="ORF">HNP39_002353</name>
</gene>